<evidence type="ECO:0000313" key="3">
    <source>
        <dbReference type="Proteomes" id="UP001304671"/>
    </source>
</evidence>
<accession>A0ABU5QUW0</accession>
<organism evidence="2 3">
    <name type="scientific">Arcicella aquatica</name>
    <dbReference type="NCBI Taxonomy" id="217141"/>
    <lineage>
        <taxon>Bacteria</taxon>
        <taxon>Pseudomonadati</taxon>
        <taxon>Bacteroidota</taxon>
        <taxon>Cytophagia</taxon>
        <taxon>Cytophagales</taxon>
        <taxon>Flectobacillaceae</taxon>
        <taxon>Arcicella</taxon>
    </lineage>
</organism>
<reference evidence="2 3" key="1">
    <citation type="submission" date="2023-12" db="EMBL/GenBank/DDBJ databases">
        <title>Novel species of the genus Arcicella isolated from rivers.</title>
        <authorList>
            <person name="Lu H."/>
        </authorList>
    </citation>
    <scope>NUCLEOTIDE SEQUENCE [LARGE SCALE GENOMIC DNA]</scope>
    <source>
        <strain evidence="2 3">LMG 21963</strain>
    </source>
</reference>
<feature type="region of interest" description="Disordered" evidence="1">
    <location>
        <begin position="188"/>
        <end position="209"/>
    </location>
</feature>
<comment type="caution">
    <text evidence="2">The sequence shown here is derived from an EMBL/GenBank/DDBJ whole genome shotgun (WGS) entry which is preliminary data.</text>
</comment>
<proteinExistence type="predicted"/>
<evidence type="ECO:0000313" key="2">
    <source>
        <dbReference type="EMBL" id="MEA5260630.1"/>
    </source>
</evidence>
<gene>
    <name evidence="2" type="ORF">VB264_22725</name>
</gene>
<sequence length="209" mass="22764">MKEKILASLKNRYKNLGLSEKILDGIADMLASTTLEESAIETAVGGVETLAKSFQSETDRIRTEATKAKADALRKEDENKKGGATEPDTSDMPAWAKGLMDANRQLTEKLTALESGKTTETRKSLLEETLKDAPRAFKNKVLKDFERMNFGTDDDFTNYLTDTQTDLSAVTQEIANVGLLARPVPIAGSGGKTKEPSKAELDSVMGNIM</sequence>
<feature type="compositionally biased region" description="Basic and acidic residues" evidence="1">
    <location>
        <begin position="66"/>
        <end position="83"/>
    </location>
</feature>
<dbReference type="RefSeq" id="WP_323253322.1">
    <property type="nucleotide sequence ID" value="NZ_JAYFUL010000061.1"/>
</dbReference>
<feature type="region of interest" description="Disordered" evidence="1">
    <location>
        <begin position="66"/>
        <end position="94"/>
    </location>
</feature>
<feature type="compositionally biased region" description="Basic and acidic residues" evidence="1">
    <location>
        <begin position="192"/>
        <end position="201"/>
    </location>
</feature>
<keyword evidence="3" id="KW-1185">Reference proteome</keyword>
<name>A0ABU5QUW0_9BACT</name>
<dbReference type="Proteomes" id="UP001304671">
    <property type="component" value="Unassembled WGS sequence"/>
</dbReference>
<protein>
    <submittedName>
        <fullName evidence="2">Uncharacterized protein</fullName>
    </submittedName>
</protein>
<evidence type="ECO:0000256" key="1">
    <source>
        <dbReference type="SAM" id="MobiDB-lite"/>
    </source>
</evidence>
<dbReference type="EMBL" id="JAYFUL010000061">
    <property type="protein sequence ID" value="MEA5260630.1"/>
    <property type="molecule type" value="Genomic_DNA"/>
</dbReference>